<dbReference type="EMBL" id="SDKK01000005">
    <property type="protein sequence ID" value="TYC60130.1"/>
    <property type="molecule type" value="Genomic_DNA"/>
</dbReference>
<sequence>MRFKSWLPMLFLDLALLGCLAALWLDEDYDVKSVQWRAPAAVVPSADSLLMFKVVPPQNDLVQFNSTSERPLFWASRRPPPPPPPEPKKGEEKEPDPLADIRLVGLIDGVGRGGVIALTGGKFRRVGLGEPLGGWVLEGIEGFSARFKSASGDVRTLVLKHAAQGSSSLAVQGVAAVADGMPRIVGNDGKSRTVEEAIADRRARKAALLSRGNKRPPQ</sequence>
<evidence type="ECO:0000313" key="2">
    <source>
        <dbReference type="EMBL" id="TYC60130.1"/>
    </source>
</evidence>
<feature type="region of interest" description="Disordered" evidence="1">
    <location>
        <begin position="72"/>
        <end position="95"/>
    </location>
</feature>
<evidence type="ECO:0000256" key="1">
    <source>
        <dbReference type="SAM" id="MobiDB-lite"/>
    </source>
</evidence>
<gene>
    <name evidence="2" type="ORF">ETQ85_06370</name>
</gene>
<accession>A0A6C2D0W0</accession>
<protein>
    <recommendedName>
        <fullName evidence="4">General secretion pathway protein GspN</fullName>
    </recommendedName>
</protein>
<comment type="caution">
    <text evidence="2">The sequence shown here is derived from an EMBL/GenBank/DDBJ whole genome shotgun (WGS) entry which is preliminary data.</text>
</comment>
<organism evidence="2 3">
    <name type="scientific">Zoogloea oleivorans</name>
    <dbReference type="NCBI Taxonomy" id="1552750"/>
    <lineage>
        <taxon>Bacteria</taxon>
        <taxon>Pseudomonadati</taxon>
        <taxon>Pseudomonadota</taxon>
        <taxon>Betaproteobacteria</taxon>
        <taxon>Rhodocyclales</taxon>
        <taxon>Zoogloeaceae</taxon>
        <taxon>Zoogloea</taxon>
    </lineage>
</organism>
<keyword evidence="3" id="KW-1185">Reference proteome</keyword>
<reference evidence="2 3" key="1">
    <citation type="submission" date="2019-01" db="EMBL/GenBank/DDBJ databases">
        <title>Zoogloea oleivorans genome sequencing and assembly.</title>
        <authorList>
            <person name="Tancsics A."/>
            <person name="Farkas M."/>
            <person name="Kriszt B."/>
            <person name="Maroti G."/>
            <person name="Horvath B."/>
        </authorList>
    </citation>
    <scope>NUCLEOTIDE SEQUENCE [LARGE SCALE GENOMIC DNA]</scope>
    <source>
        <strain evidence="2 3">Buc</strain>
    </source>
</reference>
<name>A0A6C2D0W0_9RHOO</name>
<dbReference type="AlphaFoldDB" id="A0A6C2D0W0"/>
<dbReference type="RefSeq" id="WP_222862084.1">
    <property type="nucleotide sequence ID" value="NZ_SDKK01000005.1"/>
</dbReference>
<feature type="compositionally biased region" description="Basic and acidic residues" evidence="1">
    <location>
        <begin position="86"/>
        <end position="95"/>
    </location>
</feature>
<proteinExistence type="predicted"/>
<evidence type="ECO:0008006" key="4">
    <source>
        <dbReference type="Google" id="ProtNLM"/>
    </source>
</evidence>
<dbReference type="Proteomes" id="UP000389128">
    <property type="component" value="Unassembled WGS sequence"/>
</dbReference>
<evidence type="ECO:0000313" key="3">
    <source>
        <dbReference type="Proteomes" id="UP000389128"/>
    </source>
</evidence>